<reference evidence="8 9" key="1">
    <citation type="journal article" date="2016" name="Genome Announc.">
        <title>Genome Sequence of Madurella mycetomatis mm55, Isolated from a Human Mycetoma Case in Sudan.</title>
        <authorList>
            <person name="Smit S."/>
            <person name="Derks M.F."/>
            <person name="Bervoets S."/>
            <person name="Fahal A."/>
            <person name="van Leeuwen W."/>
            <person name="van Belkum A."/>
            <person name="van de Sande W.W."/>
        </authorList>
    </citation>
    <scope>NUCLEOTIDE SEQUENCE [LARGE SCALE GENOMIC DNA]</scope>
    <source>
        <strain evidence="9">mm55</strain>
    </source>
</reference>
<protein>
    <submittedName>
        <fullName evidence="8">Cytochrome P450 86B1</fullName>
    </submittedName>
</protein>
<feature type="transmembrane region" description="Helical" evidence="7">
    <location>
        <begin position="6"/>
        <end position="25"/>
    </location>
</feature>
<evidence type="ECO:0000256" key="4">
    <source>
        <dbReference type="ARBA" id="ARBA00023004"/>
    </source>
</evidence>
<evidence type="ECO:0000256" key="2">
    <source>
        <dbReference type="ARBA" id="ARBA00022723"/>
    </source>
</evidence>
<dbReference type="GO" id="GO:0005506">
    <property type="term" value="F:iron ion binding"/>
    <property type="evidence" value="ECO:0007669"/>
    <property type="project" value="InterPro"/>
</dbReference>
<dbReference type="PRINTS" id="PR00385">
    <property type="entry name" value="P450"/>
</dbReference>
<evidence type="ECO:0000256" key="6">
    <source>
        <dbReference type="SAM" id="MobiDB-lite"/>
    </source>
</evidence>
<dbReference type="SUPFAM" id="SSF48264">
    <property type="entry name" value="Cytochrome P450"/>
    <property type="match status" value="1"/>
</dbReference>
<keyword evidence="3" id="KW-0560">Oxidoreductase</keyword>
<dbReference type="Proteomes" id="UP000078237">
    <property type="component" value="Unassembled WGS sequence"/>
</dbReference>
<dbReference type="PRINTS" id="PR00463">
    <property type="entry name" value="EP450I"/>
</dbReference>
<dbReference type="Pfam" id="PF00067">
    <property type="entry name" value="p450"/>
    <property type="match status" value="1"/>
</dbReference>
<dbReference type="GO" id="GO:0016705">
    <property type="term" value="F:oxidoreductase activity, acting on paired donors, with incorporation or reduction of molecular oxygen"/>
    <property type="evidence" value="ECO:0007669"/>
    <property type="project" value="InterPro"/>
</dbReference>
<evidence type="ECO:0000256" key="5">
    <source>
        <dbReference type="PIRSR" id="PIRSR602401-1"/>
    </source>
</evidence>
<keyword evidence="9" id="KW-1185">Reference proteome</keyword>
<keyword evidence="7" id="KW-1133">Transmembrane helix</keyword>
<dbReference type="STRING" id="100816.A0A175VQR4"/>
<proteinExistence type="inferred from homology"/>
<accession>A0A175VQR4</accession>
<evidence type="ECO:0000256" key="3">
    <source>
        <dbReference type="ARBA" id="ARBA00023002"/>
    </source>
</evidence>
<organism evidence="8 9">
    <name type="scientific">Madurella mycetomatis</name>
    <dbReference type="NCBI Taxonomy" id="100816"/>
    <lineage>
        <taxon>Eukaryota</taxon>
        <taxon>Fungi</taxon>
        <taxon>Dikarya</taxon>
        <taxon>Ascomycota</taxon>
        <taxon>Pezizomycotina</taxon>
        <taxon>Sordariomycetes</taxon>
        <taxon>Sordariomycetidae</taxon>
        <taxon>Sordariales</taxon>
        <taxon>Sordariales incertae sedis</taxon>
        <taxon>Madurella</taxon>
    </lineage>
</organism>
<dbReference type="PANTHER" id="PTHR24296">
    <property type="entry name" value="CYTOCHROME P450"/>
    <property type="match status" value="1"/>
</dbReference>
<feature type="region of interest" description="Disordered" evidence="6">
    <location>
        <begin position="358"/>
        <end position="379"/>
    </location>
</feature>
<dbReference type="GO" id="GO:0004497">
    <property type="term" value="F:monooxygenase activity"/>
    <property type="evidence" value="ECO:0007669"/>
    <property type="project" value="InterPro"/>
</dbReference>
<comment type="cofactor">
    <cofactor evidence="5">
        <name>heme</name>
        <dbReference type="ChEBI" id="CHEBI:30413"/>
    </cofactor>
</comment>
<sequence>MGLIVASGNYIVAAVILILLSRALLGPGKAIRRNGERLRKPPDTLPLVGNGIKFLQARWKLLGWFDRCQREFGYETIALTVPTLPSGVLIHDPRNLEFVFKHEGVFTKGAFVKKRSWDLFGNGIINADGDFWKLQRKAGLAFLNTANLRVLTEVALPQYLHESVNDLKSSINRGAVDLQHVFHEITTKLMGKMAYNASLPAQPKPFLTDNQQMEMHADDGFSKSFDFASGATAERFQNPLWPVTELFTGSEFRRSIAVVREFGRRIVTRAVEDRDKQGAEGKGSGSGADDSKLDQISGSLIQSLLDAIGDEETVADAALTYLSAGRDTTAQALTWTFYLLLQHPDVVSKIRREVQHLLAQQQQQQQGGGDSHSAPNPTLFTPTSVPYTMAVFYETLRLYPPIPFEIRQCQDDTALPDGTFLPKHSVLVWCLWAMQRSRLTWGDDADVFRPGRFLDGEGRLVSRGAPEFPVFYGGARTCLGRRMAEAIAAQVIPTVAWLFEFDRAFEGARVSKTSLTLPMEGGLPVVVRERRGGAGPL</sequence>
<dbReference type="EMBL" id="LCTW02000448">
    <property type="protein sequence ID" value="KXX73595.1"/>
    <property type="molecule type" value="Genomic_DNA"/>
</dbReference>
<feature type="region of interest" description="Disordered" evidence="6">
    <location>
        <begin position="273"/>
        <end position="293"/>
    </location>
</feature>
<keyword evidence="7" id="KW-0812">Transmembrane</keyword>
<keyword evidence="7" id="KW-0472">Membrane</keyword>
<keyword evidence="2 5" id="KW-0479">Metal-binding</keyword>
<gene>
    <name evidence="8" type="ORF">MMYC01_209245</name>
</gene>
<dbReference type="InterPro" id="IPR001128">
    <property type="entry name" value="Cyt_P450"/>
</dbReference>
<dbReference type="VEuPathDB" id="FungiDB:MMYC01_209245"/>
<dbReference type="GO" id="GO:0020037">
    <property type="term" value="F:heme binding"/>
    <property type="evidence" value="ECO:0007669"/>
    <property type="project" value="InterPro"/>
</dbReference>
<dbReference type="InterPro" id="IPR036396">
    <property type="entry name" value="Cyt_P450_sf"/>
</dbReference>
<dbReference type="InterPro" id="IPR002401">
    <property type="entry name" value="Cyt_P450_E_grp-I"/>
</dbReference>
<dbReference type="AlphaFoldDB" id="A0A175VQR4"/>
<keyword evidence="5" id="KW-0349">Heme</keyword>
<comment type="similarity">
    <text evidence="1">Belongs to the cytochrome P450 family.</text>
</comment>
<evidence type="ECO:0000313" key="9">
    <source>
        <dbReference type="Proteomes" id="UP000078237"/>
    </source>
</evidence>
<feature type="binding site" description="axial binding residue" evidence="5">
    <location>
        <position position="478"/>
    </location>
    <ligand>
        <name>heme</name>
        <dbReference type="ChEBI" id="CHEBI:30413"/>
    </ligand>
    <ligandPart>
        <name>Fe</name>
        <dbReference type="ChEBI" id="CHEBI:18248"/>
    </ligandPart>
</feature>
<name>A0A175VQR4_9PEZI</name>
<evidence type="ECO:0000256" key="1">
    <source>
        <dbReference type="ARBA" id="ARBA00010617"/>
    </source>
</evidence>
<dbReference type="Gene3D" id="1.10.630.10">
    <property type="entry name" value="Cytochrome P450"/>
    <property type="match status" value="1"/>
</dbReference>
<evidence type="ECO:0000256" key="7">
    <source>
        <dbReference type="SAM" id="Phobius"/>
    </source>
</evidence>
<keyword evidence="4 5" id="KW-0408">Iron</keyword>
<evidence type="ECO:0000313" key="8">
    <source>
        <dbReference type="EMBL" id="KXX73595.1"/>
    </source>
</evidence>
<dbReference type="OrthoDB" id="1470350at2759"/>
<comment type="caution">
    <text evidence="8">The sequence shown here is derived from an EMBL/GenBank/DDBJ whole genome shotgun (WGS) entry which is preliminary data.</text>
</comment>